<feature type="transmembrane region" description="Helical" evidence="6">
    <location>
        <begin position="181"/>
        <end position="206"/>
    </location>
</feature>
<dbReference type="Pfam" id="PF12698">
    <property type="entry name" value="ABC2_membrane_3"/>
    <property type="match status" value="1"/>
</dbReference>
<dbReference type="EMBL" id="BAAACO010000001">
    <property type="protein sequence ID" value="GAA0855316.1"/>
    <property type="molecule type" value="Genomic_DNA"/>
</dbReference>
<feature type="transmembrane region" description="Helical" evidence="6">
    <location>
        <begin position="265"/>
        <end position="287"/>
    </location>
</feature>
<proteinExistence type="predicted"/>
<evidence type="ECO:0000256" key="4">
    <source>
        <dbReference type="ARBA" id="ARBA00022989"/>
    </source>
</evidence>
<name>A0ABN1LFM2_9CLOT</name>
<feature type="domain" description="ABC-2 type transporter transmembrane" evidence="7">
    <location>
        <begin position="24"/>
        <end position="380"/>
    </location>
</feature>
<comment type="subcellular location">
    <subcellularLocation>
        <location evidence="1">Cell membrane</location>
        <topology evidence="1">Multi-pass membrane protein</topology>
    </subcellularLocation>
</comment>
<protein>
    <submittedName>
        <fullName evidence="8">ABC transporter permease</fullName>
    </submittedName>
</protein>
<organism evidence="8 9">
    <name type="scientific">Clostridium nitritogenes</name>
    <dbReference type="NCBI Taxonomy" id="83340"/>
    <lineage>
        <taxon>Bacteria</taxon>
        <taxon>Bacillati</taxon>
        <taxon>Bacillota</taxon>
        <taxon>Clostridia</taxon>
        <taxon>Eubacteriales</taxon>
        <taxon>Clostridiaceae</taxon>
        <taxon>Clostridium</taxon>
    </lineage>
</organism>
<dbReference type="PANTHER" id="PTHR30294">
    <property type="entry name" value="MEMBRANE COMPONENT OF ABC TRANSPORTER YHHJ-RELATED"/>
    <property type="match status" value="1"/>
</dbReference>
<evidence type="ECO:0000313" key="9">
    <source>
        <dbReference type="Proteomes" id="UP001501764"/>
    </source>
</evidence>
<reference evidence="8 9" key="1">
    <citation type="journal article" date="2019" name="Int. J. Syst. Evol. Microbiol.">
        <title>The Global Catalogue of Microorganisms (GCM) 10K type strain sequencing project: providing services to taxonomists for standard genome sequencing and annotation.</title>
        <authorList>
            <consortium name="The Broad Institute Genomics Platform"/>
            <consortium name="The Broad Institute Genome Sequencing Center for Infectious Disease"/>
            <person name="Wu L."/>
            <person name="Ma J."/>
        </authorList>
    </citation>
    <scope>NUCLEOTIDE SEQUENCE [LARGE SCALE GENOMIC DNA]</scope>
    <source>
        <strain evidence="8 9">JCM 6485</strain>
    </source>
</reference>
<keyword evidence="9" id="KW-1185">Reference proteome</keyword>
<keyword evidence="2" id="KW-1003">Cell membrane</keyword>
<feature type="transmembrane region" description="Helical" evidence="6">
    <location>
        <begin position="23"/>
        <end position="41"/>
    </location>
</feature>
<evidence type="ECO:0000313" key="8">
    <source>
        <dbReference type="EMBL" id="GAA0855316.1"/>
    </source>
</evidence>
<gene>
    <name evidence="8" type="ORF">GCM10008916_00940</name>
</gene>
<feature type="transmembrane region" description="Helical" evidence="6">
    <location>
        <begin position="336"/>
        <end position="354"/>
    </location>
</feature>
<dbReference type="InterPro" id="IPR051449">
    <property type="entry name" value="ABC-2_transporter_component"/>
</dbReference>
<evidence type="ECO:0000256" key="3">
    <source>
        <dbReference type="ARBA" id="ARBA00022692"/>
    </source>
</evidence>
<evidence type="ECO:0000256" key="1">
    <source>
        <dbReference type="ARBA" id="ARBA00004651"/>
    </source>
</evidence>
<feature type="transmembrane region" description="Helical" evidence="6">
    <location>
        <begin position="226"/>
        <end position="253"/>
    </location>
</feature>
<keyword evidence="3 6" id="KW-0812">Transmembrane</keyword>
<dbReference type="PANTHER" id="PTHR30294:SF29">
    <property type="entry name" value="MULTIDRUG ABC TRANSPORTER PERMEASE YBHS-RELATED"/>
    <property type="match status" value="1"/>
</dbReference>
<feature type="transmembrane region" description="Helical" evidence="6">
    <location>
        <begin position="307"/>
        <end position="329"/>
    </location>
</feature>
<dbReference type="InterPro" id="IPR013525">
    <property type="entry name" value="ABC2_TM"/>
</dbReference>
<evidence type="ECO:0000256" key="6">
    <source>
        <dbReference type="SAM" id="Phobius"/>
    </source>
</evidence>
<accession>A0ABN1LFM2</accession>
<evidence type="ECO:0000259" key="7">
    <source>
        <dbReference type="Pfam" id="PF12698"/>
    </source>
</evidence>
<dbReference type="Proteomes" id="UP001501764">
    <property type="component" value="Unassembled WGS sequence"/>
</dbReference>
<keyword evidence="5 6" id="KW-0472">Membrane</keyword>
<evidence type="ECO:0000256" key="2">
    <source>
        <dbReference type="ARBA" id="ARBA00022475"/>
    </source>
</evidence>
<feature type="transmembrane region" description="Helical" evidence="6">
    <location>
        <begin position="360"/>
        <end position="384"/>
    </location>
</feature>
<comment type="caution">
    <text evidence="8">The sequence shown here is derived from an EMBL/GenBank/DDBJ whole genome shotgun (WGS) entry which is preliminary data.</text>
</comment>
<keyword evidence="4 6" id="KW-1133">Transmembrane helix</keyword>
<evidence type="ECO:0000256" key="5">
    <source>
        <dbReference type="ARBA" id="ARBA00023136"/>
    </source>
</evidence>
<sequence>MNRMKKFLTVFGFTYKETIRNKGLIISTIITLIIMAGFFNMDKIMNLFKSDSVDEIMITESGNLNLINNEFIKNLDDKSYKFVTPKDSKDVENVKKELESGDSKYVALLEVSNKAEIEGKLYVNKSPGSDLQNKVTSVLNDMKVISNMKKYKLTTEEYTSIMSPAKLEIIQKGNSSKERMVLVYALVFGIYMITLTFGSMVANSVIEEKTNRIMETLITMAKPMELFFGKVLGVCAVGLTQIVIILGAGFAMLKTSGISTESINALNLNFGVIIAFIFYFLLGYLTFSMLYAAVASLASSPQDVNSSMGAITMIFVVVFLIAMNCMGNIDTTFAKVMSYIPFASPLLIFERIILSNVGAIEIVITTLINVGFIILVGIVSSKLYKRGTLHYGRKISLIKALKGK</sequence>